<dbReference type="InterPro" id="IPR005116">
    <property type="entry name" value="Transp-assoc_OB_typ1"/>
</dbReference>
<dbReference type="SUPFAM" id="SSF50331">
    <property type="entry name" value="MOP-like"/>
    <property type="match status" value="1"/>
</dbReference>
<dbReference type="GO" id="GO:0005524">
    <property type="term" value="F:ATP binding"/>
    <property type="evidence" value="ECO:0007669"/>
    <property type="project" value="UniProtKB-KW"/>
</dbReference>
<dbReference type="InterPro" id="IPR050093">
    <property type="entry name" value="ABC_SmlMolc_Importer"/>
</dbReference>
<evidence type="ECO:0000313" key="9">
    <source>
        <dbReference type="Proteomes" id="UP001239267"/>
    </source>
</evidence>
<feature type="domain" description="ABC transporter" evidence="6">
    <location>
        <begin position="13"/>
        <end position="251"/>
    </location>
</feature>
<organism evidence="8 9">
    <name type="scientific">Pseudarthrobacter niigatensis</name>
    <dbReference type="NCBI Taxonomy" id="369935"/>
    <lineage>
        <taxon>Bacteria</taxon>
        <taxon>Bacillati</taxon>
        <taxon>Actinomycetota</taxon>
        <taxon>Actinomycetes</taxon>
        <taxon>Micrococcales</taxon>
        <taxon>Micrococcaceae</taxon>
        <taxon>Pseudarthrobacter</taxon>
    </lineage>
</organism>
<dbReference type="InterPro" id="IPR017871">
    <property type="entry name" value="ABC_transporter-like_CS"/>
</dbReference>
<feature type="domain" description="Mop" evidence="7">
    <location>
        <begin position="311"/>
        <end position="372"/>
    </location>
</feature>
<evidence type="ECO:0000256" key="1">
    <source>
        <dbReference type="ARBA" id="ARBA00022448"/>
    </source>
</evidence>
<evidence type="ECO:0000256" key="5">
    <source>
        <dbReference type="PROSITE-ProRule" id="PRU01213"/>
    </source>
</evidence>
<evidence type="ECO:0000259" key="7">
    <source>
        <dbReference type="PROSITE" id="PS51866"/>
    </source>
</evidence>
<dbReference type="AlphaFoldDB" id="A0AAJ1SX44"/>
<keyword evidence="9" id="KW-1185">Reference proteome</keyword>
<proteinExistence type="predicted"/>
<dbReference type="Pfam" id="PF03459">
    <property type="entry name" value="TOBE"/>
    <property type="match status" value="1"/>
</dbReference>
<gene>
    <name evidence="8" type="ORF">J2T23_001257</name>
</gene>
<dbReference type="SMART" id="SM00382">
    <property type="entry name" value="AAA"/>
    <property type="match status" value="1"/>
</dbReference>
<comment type="caution">
    <text evidence="8">The sequence shown here is derived from an EMBL/GenBank/DDBJ whole genome shotgun (WGS) entry which is preliminary data.</text>
</comment>
<dbReference type="PANTHER" id="PTHR42781">
    <property type="entry name" value="SPERMIDINE/PUTRESCINE IMPORT ATP-BINDING PROTEIN POTA"/>
    <property type="match status" value="1"/>
</dbReference>
<evidence type="ECO:0000259" key="6">
    <source>
        <dbReference type="PROSITE" id="PS50893"/>
    </source>
</evidence>
<sequence>MDCQTDDDARTRSRGSPVTLSFQAAVAGRGFDVDLAVRPGETLAVMGPNGAGKSTLLASIAGLLRPDSGRAELNGRTLFDLDGANRTWLPPHHRGTALLAQEPLLFPHLSAVDNVSFGPRSGGVPKRDAKQQAMRWLADVEAEHLAGRRPAQLSGGQAQRVAVARALAADPALLLLDEPLAALDIHSAPLLRRLFKRVLAGRQAIIVTHDVLDALVLADRVVILENGKVAEEGPTRTVLERPRSSFAAGLAGLNFIPGTLDGAGVHTSRGMRIAGHHQEQAFPEAGFPKAGGPGVAVFPPSAVSVFLDDAHGSPRNSFAVTITDLEPHGDQIRVRAGGLAADITPSASADLGLAPGMTVHFVVKAAAVSVYGT</sequence>
<dbReference type="Pfam" id="PF00005">
    <property type="entry name" value="ABC_tran"/>
    <property type="match status" value="1"/>
</dbReference>
<dbReference type="EMBL" id="JAUSTB010000003">
    <property type="protein sequence ID" value="MDQ0145367.1"/>
    <property type="molecule type" value="Genomic_DNA"/>
</dbReference>
<accession>A0AAJ1SX44</accession>
<dbReference type="Gene3D" id="2.40.50.100">
    <property type="match status" value="1"/>
</dbReference>
<evidence type="ECO:0000313" key="8">
    <source>
        <dbReference type="EMBL" id="MDQ0145367.1"/>
    </source>
</evidence>
<keyword evidence="4 8" id="KW-0067">ATP-binding</keyword>
<dbReference type="PROSITE" id="PS00211">
    <property type="entry name" value="ABC_TRANSPORTER_1"/>
    <property type="match status" value="1"/>
</dbReference>
<dbReference type="Gene3D" id="3.40.50.300">
    <property type="entry name" value="P-loop containing nucleotide triphosphate hydrolases"/>
    <property type="match status" value="1"/>
</dbReference>
<dbReference type="PANTHER" id="PTHR42781:SF4">
    <property type="entry name" value="SPERMIDINE_PUTRESCINE IMPORT ATP-BINDING PROTEIN POTA"/>
    <property type="match status" value="1"/>
</dbReference>
<dbReference type="GO" id="GO:0015689">
    <property type="term" value="P:molybdate ion transport"/>
    <property type="evidence" value="ECO:0007669"/>
    <property type="project" value="InterPro"/>
</dbReference>
<dbReference type="PROSITE" id="PS50893">
    <property type="entry name" value="ABC_TRANSPORTER_2"/>
    <property type="match status" value="1"/>
</dbReference>
<dbReference type="InterPro" id="IPR027417">
    <property type="entry name" value="P-loop_NTPase"/>
</dbReference>
<dbReference type="InterPro" id="IPR004606">
    <property type="entry name" value="Mop_domain"/>
</dbReference>
<keyword evidence="2 5" id="KW-0500">Molybdenum</keyword>
<keyword evidence="1" id="KW-0813">Transport</keyword>
<dbReference type="GO" id="GO:0016887">
    <property type="term" value="F:ATP hydrolysis activity"/>
    <property type="evidence" value="ECO:0007669"/>
    <property type="project" value="InterPro"/>
</dbReference>
<dbReference type="SUPFAM" id="SSF52540">
    <property type="entry name" value="P-loop containing nucleoside triphosphate hydrolases"/>
    <property type="match status" value="1"/>
</dbReference>
<reference evidence="8 9" key="1">
    <citation type="submission" date="2023-07" db="EMBL/GenBank/DDBJ databases">
        <title>Sorghum-associated microbial communities from plants grown in Nebraska, USA.</title>
        <authorList>
            <person name="Schachtman D."/>
        </authorList>
    </citation>
    <scope>NUCLEOTIDE SEQUENCE [LARGE SCALE GENOMIC DNA]</scope>
    <source>
        <strain evidence="8 9">DS1001</strain>
    </source>
</reference>
<dbReference type="InterPro" id="IPR003593">
    <property type="entry name" value="AAA+_ATPase"/>
</dbReference>
<evidence type="ECO:0000256" key="3">
    <source>
        <dbReference type="ARBA" id="ARBA00022741"/>
    </source>
</evidence>
<evidence type="ECO:0000256" key="2">
    <source>
        <dbReference type="ARBA" id="ARBA00022505"/>
    </source>
</evidence>
<dbReference type="PROSITE" id="PS51866">
    <property type="entry name" value="MOP"/>
    <property type="match status" value="1"/>
</dbReference>
<protein>
    <submittedName>
        <fullName evidence="8">Molybdate transport system ATP-binding protein</fullName>
    </submittedName>
</protein>
<dbReference type="InterPro" id="IPR003439">
    <property type="entry name" value="ABC_transporter-like_ATP-bd"/>
</dbReference>
<dbReference type="Proteomes" id="UP001239267">
    <property type="component" value="Unassembled WGS sequence"/>
</dbReference>
<dbReference type="InterPro" id="IPR008995">
    <property type="entry name" value="Mo/tungstate-bd_C_term_dom"/>
</dbReference>
<name>A0AAJ1SX44_9MICC</name>
<evidence type="ECO:0000256" key="4">
    <source>
        <dbReference type="ARBA" id="ARBA00022840"/>
    </source>
</evidence>
<keyword evidence="3" id="KW-0547">Nucleotide-binding</keyword>